<comment type="caution">
    <text evidence="1">The sequence shown here is derived from an EMBL/GenBank/DDBJ whole genome shotgun (WGS) entry which is preliminary data.</text>
</comment>
<dbReference type="EMBL" id="BEWI01000030">
    <property type="protein sequence ID" value="GAY19923.1"/>
    <property type="molecule type" value="Genomic_DNA"/>
</dbReference>
<evidence type="ECO:0000313" key="1">
    <source>
        <dbReference type="EMBL" id="GAY19923.1"/>
    </source>
</evidence>
<protein>
    <submittedName>
        <fullName evidence="1">Uncharacterized protein</fullName>
    </submittedName>
</protein>
<sequence>MMRSGEVQSASSTRSICIGFLTTALFHGLDHRFDELSVFGVKFLQITVHDDHLFVFRFRRVLADQRSNRDAKMLSQAFE</sequence>
<dbReference type="AlphaFoldDB" id="A0A292ZAQ7"/>
<proteinExistence type="predicted"/>
<dbReference type="Proteomes" id="UP000221538">
    <property type="component" value="Unassembled WGS sequence"/>
</dbReference>
<organism evidence="1 2">
    <name type="scientific">Sphingobium fuliginis (strain ATCC 27551)</name>
    <dbReference type="NCBI Taxonomy" id="336203"/>
    <lineage>
        <taxon>Bacteria</taxon>
        <taxon>Pseudomonadati</taxon>
        <taxon>Pseudomonadota</taxon>
        <taxon>Alphaproteobacteria</taxon>
        <taxon>Sphingomonadales</taxon>
        <taxon>Sphingomonadaceae</taxon>
        <taxon>Sphingobium</taxon>
    </lineage>
</organism>
<evidence type="ECO:0000313" key="2">
    <source>
        <dbReference type="Proteomes" id="UP000221538"/>
    </source>
</evidence>
<reference evidence="1 2" key="2">
    <citation type="journal article" date="2013" name="Environ. Sci. Technol.">
        <title>The 4-tert-butylphenol-utilizing bacterium Sphingobium fuliginis OMI can degrade bisphenols via phenolic ring hydroxylation and meta-cleavage pathway.</title>
        <authorList>
            <person name="Ogata Y."/>
            <person name="Goda S."/>
            <person name="Toyama T."/>
            <person name="Sei K."/>
            <person name="Ike M."/>
        </authorList>
    </citation>
    <scope>NUCLEOTIDE SEQUENCE [LARGE SCALE GENOMIC DNA]</scope>
    <source>
        <strain evidence="1 2">OMI</strain>
    </source>
</reference>
<gene>
    <name evidence="1" type="ORF">SFOMI_0445</name>
</gene>
<name>A0A292ZAQ7_SPHSA</name>
<reference evidence="1 2" key="1">
    <citation type="journal article" date="2013" name="Biodegradation">
        <title>Occurrence of 4-tert-butylphenol (4-t-BP) biodegradation in an aquatic sample caused by the presence of Spirodela polyrrhiza and isolation of a 4-t-BP-utilizing bacterium.</title>
        <authorList>
            <person name="Ogata Y."/>
            <person name="Toyama T."/>
            <person name="Yu N."/>
            <person name="Wang X."/>
            <person name="Sei K."/>
            <person name="Ike M."/>
        </authorList>
    </citation>
    <scope>NUCLEOTIDE SEQUENCE [LARGE SCALE GENOMIC DNA]</scope>
    <source>
        <strain evidence="1 2">OMI</strain>
    </source>
</reference>
<accession>A0A292ZAQ7</accession>